<sequence length="221" mass="23896">MEKITVTIVYDNTTTREDLEAHWGFAAVIQAHGHTLLFDTGHKWEILSANMKALGFSPDEIEAVVISHNHFDHAGGLEGFLAQKAVPVYVPKSCPTLFEAAKQINVSGPREIFPGIRSTGELGDFEQSLVVEAADGLLVIAGCSHPGVDVILKAASSFGEVKSLVGGLHAFTQMEVLRNLELICPTHCTQHILMIKNLYPMAYREGGAGVVLEWDPPQGPA</sequence>
<name>A0A1M6SGF9_9BACT</name>
<dbReference type="SUPFAM" id="SSF56281">
    <property type="entry name" value="Metallo-hydrolase/oxidoreductase"/>
    <property type="match status" value="1"/>
</dbReference>
<dbReference type="GO" id="GO:0016740">
    <property type="term" value="F:transferase activity"/>
    <property type="evidence" value="ECO:0007669"/>
    <property type="project" value="TreeGrafter"/>
</dbReference>
<dbReference type="InterPro" id="IPR001279">
    <property type="entry name" value="Metallo-B-lactamas"/>
</dbReference>
<dbReference type="InterPro" id="IPR041712">
    <property type="entry name" value="DHPS-like_MBL-fold"/>
</dbReference>
<gene>
    <name evidence="2" type="ORF">SAMN02745216_03458</name>
</gene>
<dbReference type="SMART" id="SM00849">
    <property type="entry name" value="Lactamase_B"/>
    <property type="match status" value="1"/>
</dbReference>
<accession>A0A1M6SGF9</accession>
<dbReference type="AlphaFoldDB" id="A0A1M6SGF9"/>
<dbReference type="STRING" id="1121393.SAMN02745216_03458"/>
<dbReference type="PANTHER" id="PTHR13754:SF13">
    <property type="entry name" value="METALLO-BETA-LACTAMASE SUPERFAMILY PROTEIN (AFU_ORTHOLOGUE AFUA_3G07630)"/>
    <property type="match status" value="1"/>
</dbReference>
<organism evidence="2 3">
    <name type="scientific">Desulfatibacillum alkenivorans DSM 16219</name>
    <dbReference type="NCBI Taxonomy" id="1121393"/>
    <lineage>
        <taxon>Bacteria</taxon>
        <taxon>Pseudomonadati</taxon>
        <taxon>Thermodesulfobacteriota</taxon>
        <taxon>Desulfobacteria</taxon>
        <taxon>Desulfobacterales</taxon>
        <taxon>Desulfatibacillaceae</taxon>
        <taxon>Desulfatibacillum</taxon>
    </lineage>
</organism>
<keyword evidence="3" id="KW-1185">Reference proteome</keyword>
<protein>
    <submittedName>
        <fullName evidence="2">7,8-dihydropterin-6-yl-methyl-4-(Beta-D-ribofuranosyl)aminobenzene 5'-phosphate synthase</fullName>
    </submittedName>
</protein>
<proteinExistence type="predicted"/>
<dbReference type="RefSeq" id="WP_073477505.1">
    <property type="nucleotide sequence ID" value="NZ_FQZU01000024.1"/>
</dbReference>
<reference evidence="3" key="1">
    <citation type="submission" date="2016-11" db="EMBL/GenBank/DDBJ databases">
        <authorList>
            <person name="Varghese N."/>
            <person name="Submissions S."/>
        </authorList>
    </citation>
    <scope>NUCLEOTIDE SEQUENCE [LARGE SCALE GENOMIC DNA]</scope>
    <source>
        <strain evidence="3">DSM 16219</strain>
    </source>
</reference>
<dbReference type="InterPro" id="IPR052926">
    <property type="entry name" value="Metallo-beta-lactamase_dom"/>
</dbReference>
<evidence type="ECO:0000313" key="3">
    <source>
        <dbReference type="Proteomes" id="UP000183994"/>
    </source>
</evidence>
<evidence type="ECO:0000259" key="1">
    <source>
        <dbReference type="SMART" id="SM00849"/>
    </source>
</evidence>
<dbReference type="Proteomes" id="UP000183994">
    <property type="component" value="Unassembled WGS sequence"/>
</dbReference>
<dbReference type="Gene3D" id="3.60.15.10">
    <property type="entry name" value="Ribonuclease Z/Hydroxyacylglutathione hydrolase-like"/>
    <property type="match status" value="2"/>
</dbReference>
<feature type="domain" description="Metallo-beta-lactamase" evidence="1">
    <location>
        <begin position="23"/>
        <end position="187"/>
    </location>
</feature>
<dbReference type="CDD" id="cd07713">
    <property type="entry name" value="DHPS-like_MBL-fold"/>
    <property type="match status" value="1"/>
</dbReference>
<dbReference type="Pfam" id="PF00753">
    <property type="entry name" value="Lactamase_B"/>
    <property type="match status" value="1"/>
</dbReference>
<dbReference type="InterPro" id="IPR036866">
    <property type="entry name" value="RibonucZ/Hydroxyglut_hydro"/>
</dbReference>
<dbReference type="EMBL" id="FQZU01000024">
    <property type="protein sequence ID" value="SHK43874.1"/>
    <property type="molecule type" value="Genomic_DNA"/>
</dbReference>
<evidence type="ECO:0000313" key="2">
    <source>
        <dbReference type="EMBL" id="SHK43874.1"/>
    </source>
</evidence>
<dbReference type="PANTHER" id="PTHR13754">
    <property type="entry name" value="METALLO-BETA-LACTAMASE SUPERFAMILY PROTEIN"/>
    <property type="match status" value="1"/>
</dbReference>